<evidence type="ECO:0000313" key="1">
    <source>
        <dbReference type="EMBL" id="MBW83190.1"/>
    </source>
</evidence>
<protein>
    <submittedName>
        <fullName evidence="1">Uncharacterized protein</fullName>
    </submittedName>
</protein>
<sequence length="49" mass="5796">MQENPPLFCKRIRRGPMHCKTVGKGLLLLLFNIYATKLKPSKYYRNLLM</sequence>
<dbReference type="AlphaFoldDB" id="A0A2P2IPN9"/>
<proteinExistence type="predicted"/>
<reference evidence="1" key="1">
    <citation type="submission" date="2018-02" db="EMBL/GenBank/DDBJ databases">
        <title>Rhizophora mucronata_Transcriptome.</title>
        <authorList>
            <person name="Meera S.P."/>
            <person name="Sreeshan A."/>
            <person name="Augustine A."/>
        </authorList>
    </citation>
    <scope>NUCLEOTIDE SEQUENCE</scope>
    <source>
        <tissue evidence="1">Leaf</tissue>
    </source>
</reference>
<organism evidence="1">
    <name type="scientific">Rhizophora mucronata</name>
    <name type="common">Asiatic mangrove</name>
    <dbReference type="NCBI Taxonomy" id="61149"/>
    <lineage>
        <taxon>Eukaryota</taxon>
        <taxon>Viridiplantae</taxon>
        <taxon>Streptophyta</taxon>
        <taxon>Embryophyta</taxon>
        <taxon>Tracheophyta</taxon>
        <taxon>Spermatophyta</taxon>
        <taxon>Magnoliopsida</taxon>
        <taxon>eudicotyledons</taxon>
        <taxon>Gunneridae</taxon>
        <taxon>Pentapetalae</taxon>
        <taxon>rosids</taxon>
        <taxon>fabids</taxon>
        <taxon>Malpighiales</taxon>
        <taxon>Rhizophoraceae</taxon>
        <taxon>Rhizophora</taxon>
    </lineage>
</organism>
<dbReference type="EMBL" id="GGEC01002707">
    <property type="protein sequence ID" value="MBW83190.1"/>
    <property type="molecule type" value="Transcribed_RNA"/>
</dbReference>
<name>A0A2P2IPN9_RHIMU</name>
<accession>A0A2P2IPN9</accession>